<evidence type="ECO:0000313" key="10">
    <source>
        <dbReference type="Proteomes" id="UP000594263"/>
    </source>
</evidence>
<dbReference type="GO" id="GO:0003677">
    <property type="term" value="F:DNA binding"/>
    <property type="evidence" value="ECO:0007669"/>
    <property type="project" value="UniProtKB-KW"/>
</dbReference>
<dbReference type="InterPro" id="IPR011598">
    <property type="entry name" value="bHLH_dom"/>
</dbReference>
<dbReference type="SMART" id="SM00353">
    <property type="entry name" value="HLH"/>
    <property type="match status" value="1"/>
</dbReference>
<evidence type="ECO:0008006" key="11">
    <source>
        <dbReference type="Google" id="ProtNLM"/>
    </source>
</evidence>
<dbReference type="OMA" id="CSANYNT"/>
<sequence>MENFRCSGWFEAGDFAHSQSQMTAGFSSSEPLQATGDTGMFSSVQLQGLPSYWPGFEDGFGDGRAAAAASSSRSHTEAEKRRRDRINGHLLTLRKLVPKSDKMDKAALLACVIQRVKGLQGEAAEVGKALTVPTDVDEVRISTYAAAAESTSGSQTDIFMEASLCCEDRPELFAEIDQALQSLNLSTARVEMGSLGGRVRIILLLSGNGIRNDSCSTQNRMINLKGSLNVALNRIVNSTPSVSSYRVTSKRQRFFLPSDT</sequence>
<feature type="domain" description="ACT" evidence="8">
    <location>
        <begin position="161"/>
        <end position="238"/>
    </location>
</feature>
<dbReference type="Pfam" id="PF00010">
    <property type="entry name" value="HLH"/>
    <property type="match status" value="1"/>
</dbReference>
<protein>
    <recommendedName>
        <fullName evidence="11">BHLH domain-containing protein</fullName>
    </recommendedName>
</protein>
<keyword evidence="3" id="KW-0238">DNA-binding</keyword>
<keyword evidence="10" id="KW-1185">Reference proteome</keyword>
<dbReference type="Gene3D" id="4.10.280.10">
    <property type="entry name" value="Helix-loop-helix DNA-binding domain"/>
    <property type="match status" value="1"/>
</dbReference>
<dbReference type="InterPro" id="IPR036638">
    <property type="entry name" value="HLH_DNA-bd_sf"/>
</dbReference>
<evidence type="ECO:0000256" key="3">
    <source>
        <dbReference type="ARBA" id="ARBA00023125"/>
    </source>
</evidence>
<dbReference type="PANTHER" id="PTHR45844">
    <property type="entry name" value="TRANSCRIPTION FACTOR BHLH30"/>
    <property type="match status" value="1"/>
</dbReference>
<feature type="compositionally biased region" description="Low complexity" evidence="6">
    <location>
        <begin position="64"/>
        <end position="73"/>
    </location>
</feature>
<proteinExistence type="predicted"/>
<name>A0A7N0UAQ4_KALFE</name>
<dbReference type="PROSITE" id="PS51671">
    <property type="entry name" value="ACT"/>
    <property type="match status" value="1"/>
</dbReference>
<feature type="domain" description="BHLH" evidence="7">
    <location>
        <begin position="70"/>
        <end position="119"/>
    </location>
</feature>
<evidence type="ECO:0000256" key="6">
    <source>
        <dbReference type="SAM" id="MobiDB-lite"/>
    </source>
</evidence>
<keyword evidence="2" id="KW-0805">Transcription regulation</keyword>
<dbReference type="PROSITE" id="PS50888">
    <property type="entry name" value="BHLH"/>
    <property type="match status" value="1"/>
</dbReference>
<evidence type="ECO:0000256" key="5">
    <source>
        <dbReference type="ARBA" id="ARBA00023242"/>
    </source>
</evidence>
<reference evidence="9" key="1">
    <citation type="submission" date="2021-01" db="UniProtKB">
        <authorList>
            <consortium name="EnsemblPlants"/>
        </authorList>
    </citation>
    <scope>IDENTIFICATION</scope>
</reference>
<evidence type="ECO:0000313" key="9">
    <source>
        <dbReference type="EnsemblPlants" id="Kaladp0059s0026.1.v1.1"/>
    </source>
</evidence>
<dbReference type="InterPro" id="IPR002912">
    <property type="entry name" value="ACT_dom"/>
</dbReference>
<evidence type="ECO:0000259" key="7">
    <source>
        <dbReference type="PROSITE" id="PS50888"/>
    </source>
</evidence>
<evidence type="ECO:0000259" key="8">
    <source>
        <dbReference type="PROSITE" id="PS51671"/>
    </source>
</evidence>
<dbReference type="InterPro" id="IPR045847">
    <property type="entry name" value="AIG1-like"/>
</dbReference>
<dbReference type="CDD" id="cd04873">
    <property type="entry name" value="ACT_UUR-ACR-like"/>
    <property type="match status" value="1"/>
</dbReference>
<dbReference type="SUPFAM" id="SSF47459">
    <property type="entry name" value="HLH, helix-loop-helix DNA-binding domain"/>
    <property type="match status" value="1"/>
</dbReference>
<dbReference type="PANTHER" id="PTHR45844:SF18">
    <property type="entry name" value="TRANSCRIPTION FACTOR BHLH51"/>
    <property type="match status" value="1"/>
</dbReference>
<dbReference type="GO" id="GO:0046983">
    <property type="term" value="F:protein dimerization activity"/>
    <property type="evidence" value="ECO:0007669"/>
    <property type="project" value="InterPro"/>
</dbReference>
<dbReference type="Proteomes" id="UP000594263">
    <property type="component" value="Unplaced"/>
</dbReference>
<feature type="region of interest" description="Disordered" evidence="6">
    <location>
        <begin position="64"/>
        <end position="83"/>
    </location>
</feature>
<dbReference type="GO" id="GO:0005634">
    <property type="term" value="C:nucleus"/>
    <property type="evidence" value="ECO:0007669"/>
    <property type="project" value="UniProtKB-SubCell"/>
</dbReference>
<evidence type="ECO:0000256" key="2">
    <source>
        <dbReference type="ARBA" id="ARBA00023015"/>
    </source>
</evidence>
<dbReference type="GO" id="GO:0003700">
    <property type="term" value="F:DNA-binding transcription factor activity"/>
    <property type="evidence" value="ECO:0007669"/>
    <property type="project" value="InterPro"/>
</dbReference>
<comment type="subcellular location">
    <subcellularLocation>
        <location evidence="1">Nucleus</location>
    </subcellularLocation>
</comment>
<organism evidence="9 10">
    <name type="scientific">Kalanchoe fedtschenkoi</name>
    <name type="common">Lavender scallops</name>
    <name type="synonym">South American air plant</name>
    <dbReference type="NCBI Taxonomy" id="63787"/>
    <lineage>
        <taxon>Eukaryota</taxon>
        <taxon>Viridiplantae</taxon>
        <taxon>Streptophyta</taxon>
        <taxon>Embryophyta</taxon>
        <taxon>Tracheophyta</taxon>
        <taxon>Spermatophyta</taxon>
        <taxon>Magnoliopsida</taxon>
        <taxon>eudicotyledons</taxon>
        <taxon>Gunneridae</taxon>
        <taxon>Pentapetalae</taxon>
        <taxon>Saxifragales</taxon>
        <taxon>Crassulaceae</taxon>
        <taxon>Kalanchoe</taxon>
    </lineage>
</organism>
<feature type="compositionally biased region" description="Basic and acidic residues" evidence="6">
    <location>
        <begin position="74"/>
        <end position="83"/>
    </location>
</feature>
<dbReference type="AlphaFoldDB" id="A0A7N0UAQ4"/>
<evidence type="ECO:0000256" key="4">
    <source>
        <dbReference type="ARBA" id="ARBA00023163"/>
    </source>
</evidence>
<accession>A0A7N0UAQ4</accession>
<dbReference type="Gramene" id="Kaladp0059s0026.1.v1.1">
    <property type="protein sequence ID" value="Kaladp0059s0026.1.v1.1"/>
    <property type="gene ID" value="Kaladp0059s0026.v1.1"/>
</dbReference>
<dbReference type="EnsemblPlants" id="Kaladp0059s0026.1.v1.1">
    <property type="protein sequence ID" value="Kaladp0059s0026.1.v1.1"/>
    <property type="gene ID" value="Kaladp0059s0026.v1.1"/>
</dbReference>
<evidence type="ECO:0000256" key="1">
    <source>
        <dbReference type="ARBA" id="ARBA00004123"/>
    </source>
</evidence>
<keyword evidence="4" id="KW-0804">Transcription</keyword>
<keyword evidence="5" id="KW-0539">Nucleus</keyword>